<evidence type="ECO:0000256" key="7">
    <source>
        <dbReference type="ARBA" id="ARBA00022989"/>
    </source>
</evidence>
<organism evidence="12 13">
    <name type="scientific">Hydrococcus rivularis NIES-593</name>
    <dbReference type="NCBI Taxonomy" id="1921803"/>
    <lineage>
        <taxon>Bacteria</taxon>
        <taxon>Bacillati</taxon>
        <taxon>Cyanobacteriota</taxon>
        <taxon>Cyanophyceae</taxon>
        <taxon>Pleurocapsales</taxon>
        <taxon>Hydrococcaceae</taxon>
        <taxon>Hydrococcus</taxon>
    </lineage>
</organism>
<dbReference type="PROSITE" id="PS50893">
    <property type="entry name" value="ABC_TRANSPORTER_2"/>
    <property type="match status" value="1"/>
</dbReference>
<keyword evidence="4 9" id="KW-0812">Transmembrane</keyword>
<evidence type="ECO:0000313" key="12">
    <source>
        <dbReference type="EMBL" id="OKH22547.1"/>
    </source>
</evidence>
<dbReference type="InterPro" id="IPR017871">
    <property type="entry name" value="ABC_transporter-like_CS"/>
</dbReference>
<proteinExistence type="predicted"/>
<evidence type="ECO:0000256" key="4">
    <source>
        <dbReference type="ARBA" id="ARBA00022692"/>
    </source>
</evidence>
<keyword evidence="7 9" id="KW-1133">Transmembrane helix</keyword>
<dbReference type="Gene3D" id="3.40.50.300">
    <property type="entry name" value="P-loop containing nucleotide triphosphate hydrolases"/>
    <property type="match status" value="1"/>
</dbReference>
<dbReference type="GO" id="GO:0005886">
    <property type="term" value="C:plasma membrane"/>
    <property type="evidence" value="ECO:0007669"/>
    <property type="project" value="UniProtKB-SubCell"/>
</dbReference>
<dbReference type="InterPro" id="IPR011527">
    <property type="entry name" value="ABC1_TM_dom"/>
</dbReference>
<keyword evidence="3" id="KW-1003">Cell membrane</keyword>
<dbReference type="PROSITE" id="PS00211">
    <property type="entry name" value="ABC_TRANSPORTER_1"/>
    <property type="match status" value="1"/>
</dbReference>
<dbReference type="Proteomes" id="UP000186868">
    <property type="component" value="Unassembled WGS sequence"/>
</dbReference>
<feature type="transmembrane region" description="Helical" evidence="9">
    <location>
        <begin position="182"/>
        <end position="200"/>
    </location>
</feature>
<evidence type="ECO:0000256" key="2">
    <source>
        <dbReference type="ARBA" id="ARBA00022448"/>
    </source>
</evidence>
<dbReference type="GO" id="GO:0015421">
    <property type="term" value="F:ABC-type oligopeptide transporter activity"/>
    <property type="evidence" value="ECO:0007669"/>
    <property type="project" value="TreeGrafter"/>
</dbReference>
<evidence type="ECO:0000256" key="9">
    <source>
        <dbReference type="SAM" id="Phobius"/>
    </source>
</evidence>
<feature type="domain" description="ABC transmembrane type-1" evidence="11">
    <location>
        <begin position="57"/>
        <end position="326"/>
    </location>
</feature>
<evidence type="ECO:0000256" key="3">
    <source>
        <dbReference type="ARBA" id="ARBA00022475"/>
    </source>
</evidence>
<dbReference type="PANTHER" id="PTHR43394:SF1">
    <property type="entry name" value="ATP-BINDING CASSETTE SUB-FAMILY B MEMBER 10, MITOCHONDRIAL"/>
    <property type="match status" value="1"/>
</dbReference>
<keyword evidence="13" id="KW-1185">Reference proteome</keyword>
<dbReference type="InterPro" id="IPR003593">
    <property type="entry name" value="AAA+_ATPase"/>
</dbReference>
<dbReference type="SMART" id="SM00382">
    <property type="entry name" value="AAA"/>
    <property type="match status" value="1"/>
</dbReference>
<dbReference type="STRING" id="1921803.NIES593_12175"/>
<dbReference type="OrthoDB" id="9762778at2"/>
<dbReference type="GO" id="GO:0005524">
    <property type="term" value="F:ATP binding"/>
    <property type="evidence" value="ECO:0007669"/>
    <property type="project" value="UniProtKB-KW"/>
</dbReference>
<keyword evidence="5" id="KW-0547">Nucleotide-binding</keyword>
<keyword evidence="8 9" id="KW-0472">Membrane</keyword>
<sequence>MKHSLSDSEQLLRLTIQNYRGKHPFRTLLLLYRRDLRNIGLSMLFYVIKHSPEWLRPLILANIIDIVSAPSQHAFWELWLNGAIFAVSVVQNIPTHYLYVRFMSLATRRMESRLRAALIRRLQELSLEFYWQNSTGLLQSKLLRDVESIQLLSSQLFEFLPSALLTILIALIVTGIRVPGFLLFFLATVPLTVILMRVLTKPLSDRNQKLRQQYETMSAYLVEMVKLIPITRAHGAESTEIDRTHNKLILFQEAAMRVDRINAIAGAASWVTLRLFGCLCLIVSAVFAYKGQFGVTAGSVVLLTGYFDSLTTSVLQILAVLPQIGRGFDAIRSVGEILECPQIEPNHGKILVTEVRGAFTFESVDFTYPYAEKPALVDFSLTVSPGETIAIVGASGAGKSTLLNLIIGFLRPSAGRIFLDGRDLNTLDLRTYRRFLSVVSQETILFEGTVEENILYGTAGAGEAQLKQAIEDANALEFIDELPQGLNTPIGENGVRLSGGQRQRIAIARALIRNPRVLLLDEATASLDSASESLIQEVLERLMGGRTTFVVAHRLSTIRKADRIVVLETGRIVESGSLQQLLDNQGLFARLYALQMRKLPLVRSSGE</sequence>
<feature type="transmembrane region" description="Helical" evidence="9">
    <location>
        <begin position="78"/>
        <end position="100"/>
    </location>
</feature>
<evidence type="ECO:0000256" key="1">
    <source>
        <dbReference type="ARBA" id="ARBA00004651"/>
    </source>
</evidence>
<keyword evidence="2" id="KW-0813">Transport</keyword>
<name>A0A1U7HG40_9CYAN</name>
<dbReference type="InterPro" id="IPR039421">
    <property type="entry name" value="Type_1_exporter"/>
</dbReference>
<evidence type="ECO:0000259" key="10">
    <source>
        <dbReference type="PROSITE" id="PS50893"/>
    </source>
</evidence>
<dbReference type="FunFam" id="3.40.50.300:FF:000221">
    <property type="entry name" value="Multidrug ABC transporter ATP-binding protein"/>
    <property type="match status" value="1"/>
</dbReference>
<dbReference type="InterPro" id="IPR027417">
    <property type="entry name" value="P-loop_NTPase"/>
</dbReference>
<dbReference type="Gene3D" id="1.20.1560.10">
    <property type="entry name" value="ABC transporter type 1, transmembrane domain"/>
    <property type="match status" value="1"/>
</dbReference>
<dbReference type="InterPro" id="IPR003439">
    <property type="entry name" value="ABC_transporter-like_ATP-bd"/>
</dbReference>
<evidence type="ECO:0000313" key="13">
    <source>
        <dbReference type="Proteomes" id="UP000186868"/>
    </source>
</evidence>
<accession>A0A1U7HG40</accession>
<dbReference type="PROSITE" id="PS50929">
    <property type="entry name" value="ABC_TM1F"/>
    <property type="match status" value="1"/>
</dbReference>
<keyword evidence="6" id="KW-0067">ATP-binding</keyword>
<feature type="domain" description="ABC transporter" evidence="10">
    <location>
        <begin position="359"/>
        <end position="594"/>
    </location>
</feature>
<dbReference type="SUPFAM" id="SSF52540">
    <property type="entry name" value="P-loop containing nucleoside triphosphate hydrolases"/>
    <property type="match status" value="1"/>
</dbReference>
<comment type="subcellular location">
    <subcellularLocation>
        <location evidence="1">Cell membrane</location>
        <topology evidence="1">Multi-pass membrane protein</topology>
    </subcellularLocation>
</comment>
<dbReference type="EMBL" id="MRCB01000013">
    <property type="protein sequence ID" value="OKH22547.1"/>
    <property type="molecule type" value="Genomic_DNA"/>
</dbReference>
<dbReference type="RefSeq" id="WP_073599842.1">
    <property type="nucleotide sequence ID" value="NZ_MRCB01000013.1"/>
</dbReference>
<evidence type="ECO:0000256" key="8">
    <source>
        <dbReference type="ARBA" id="ARBA00023136"/>
    </source>
</evidence>
<evidence type="ECO:0000256" key="5">
    <source>
        <dbReference type="ARBA" id="ARBA00022741"/>
    </source>
</evidence>
<dbReference type="InterPro" id="IPR036640">
    <property type="entry name" value="ABC1_TM_sf"/>
</dbReference>
<dbReference type="PANTHER" id="PTHR43394">
    <property type="entry name" value="ATP-DEPENDENT PERMEASE MDL1, MITOCHONDRIAL"/>
    <property type="match status" value="1"/>
</dbReference>
<dbReference type="SUPFAM" id="SSF90123">
    <property type="entry name" value="ABC transporter transmembrane region"/>
    <property type="match status" value="1"/>
</dbReference>
<dbReference type="Pfam" id="PF00664">
    <property type="entry name" value="ABC_membrane"/>
    <property type="match status" value="1"/>
</dbReference>
<protein>
    <submittedName>
        <fullName evidence="12">ABC transporter</fullName>
    </submittedName>
</protein>
<dbReference type="GO" id="GO:0016887">
    <property type="term" value="F:ATP hydrolysis activity"/>
    <property type="evidence" value="ECO:0007669"/>
    <property type="project" value="InterPro"/>
</dbReference>
<dbReference type="AlphaFoldDB" id="A0A1U7HG40"/>
<feature type="transmembrane region" description="Helical" evidence="9">
    <location>
        <begin position="156"/>
        <end position="176"/>
    </location>
</feature>
<dbReference type="Pfam" id="PF00005">
    <property type="entry name" value="ABC_tran"/>
    <property type="match status" value="1"/>
</dbReference>
<evidence type="ECO:0000259" key="11">
    <source>
        <dbReference type="PROSITE" id="PS50929"/>
    </source>
</evidence>
<feature type="transmembrane region" description="Helical" evidence="9">
    <location>
        <begin position="263"/>
        <end position="289"/>
    </location>
</feature>
<dbReference type="CDD" id="cd07346">
    <property type="entry name" value="ABC_6TM_exporters"/>
    <property type="match status" value="1"/>
</dbReference>
<gene>
    <name evidence="12" type="ORF">NIES593_12175</name>
</gene>
<reference evidence="12 13" key="1">
    <citation type="submission" date="2016-11" db="EMBL/GenBank/DDBJ databases">
        <title>Draft Genome Sequences of Nine Cyanobacterial Strains from Diverse Habitats.</title>
        <authorList>
            <person name="Zhu T."/>
            <person name="Hou S."/>
            <person name="Lu X."/>
            <person name="Hess W.R."/>
        </authorList>
    </citation>
    <scope>NUCLEOTIDE SEQUENCE [LARGE SCALE GENOMIC DNA]</scope>
    <source>
        <strain evidence="12 13">NIES-593</strain>
    </source>
</reference>
<evidence type="ECO:0000256" key="6">
    <source>
        <dbReference type="ARBA" id="ARBA00022840"/>
    </source>
</evidence>
<comment type="caution">
    <text evidence="12">The sequence shown here is derived from an EMBL/GenBank/DDBJ whole genome shotgun (WGS) entry which is preliminary data.</text>
</comment>